<evidence type="ECO:0000256" key="1">
    <source>
        <dbReference type="SAM" id="MobiDB-lite"/>
    </source>
</evidence>
<protein>
    <submittedName>
        <fullName evidence="2">Uncharacterized protein</fullName>
    </submittedName>
</protein>
<organism evidence="2">
    <name type="scientific">marine sediment metagenome</name>
    <dbReference type="NCBI Taxonomy" id="412755"/>
    <lineage>
        <taxon>unclassified sequences</taxon>
        <taxon>metagenomes</taxon>
        <taxon>ecological metagenomes</taxon>
    </lineage>
</organism>
<feature type="region of interest" description="Disordered" evidence="1">
    <location>
        <begin position="64"/>
        <end position="97"/>
    </location>
</feature>
<gene>
    <name evidence="2" type="ORF">S01H4_33590</name>
</gene>
<dbReference type="AlphaFoldDB" id="X1C8Q9"/>
<sequence length="97" mass="10500">MKNSWRLKASGPKQYQHWLPGKAIDPVPNKIQTPPMDGKRTATLGTNSTTHETVACNCTCSRTSVCDKSGYKAQSDNEDNDDDDNNNNGAASDKLSG</sequence>
<accession>X1C8Q9</accession>
<feature type="compositionally biased region" description="Acidic residues" evidence="1">
    <location>
        <begin position="76"/>
        <end position="85"/>
    </location>
</feature>
<name>X1C8Q9_9ZZZZ</name>
<dbReference type="EMBL" id="BART01017696">
    <property type="protein sequence ID" value="GAG80791.1"/>
    <property type="molecule type" value="Genomic_DNA"/>
</dbReference>
<evidence type="ECO:0000313" key="2">
    <source>
        <dbReference type="EMBL" id="GAG80791.1"/>
    </source>
</evidence>
<reference evidence="2" key="1">
    <citation type="journal article" date="2014" name="Front. Microbiol.">
        <title>High frequency of phylogenetically diverse reductive dehalogenase-homologous genes in deep subseafloor sedimentary metagenomes.</title>
        <authorList>
            <person name="Kawai M."/>
            <person name="Futagami T."/>
            <person name="Toyoda A."/>
            <person name="Takaki Y."/>
            <person name="Nishi S."/>
            <person name="Hori S."/>
            <person name="Arai W."/>
            <person name="Tsubouchi T."/>
            <person name="Morono Y."/>
            <person name="Uchiyama I."/>
            <person name="Ito T."/>
            <person name="Fujiyama A."/>
            <person name="Inagaki F."/>
            <person name="Takami H."/>
        </authorList>
    </citation>
    <scope>NUCLEOTIDE SEQUENCE</scope>
    <source>
        <strain evidence="2">Expedition CK06-06</strain>
    </source>
</reference>
<feature type="region of interest" description="Disordered" evidence="1">
    <location>
        <begin position="1"/>
        <end position="46"/>
    </location>
</feature>
<proteinExistence type="predicted"/>
<comment type="caution">
    <text evidence="2">The sequence shown here is derived from an EMBL/GenBank/DDBJ whole genome shotgun (WGS) entry which is preliminary data.</text>
</comment>